<reference evidence="3" key="1">
    <citation type="submission" date="2022-10" db="EMBL/GenBank/DDBJ databases">
        <title>Completed Genome Sequence of two octocoral isolated bacterium, Endozoicomonas euniceicola EF212T and Endozoicomonas gorgoniicola PS125T.</title>
        <authorList>
            <person name="Chiou Y.-J."/>
            <person name="Chen Y.-H."/>
        </authorList>
    </citation>
    <scope>NUCLEOTIDE SEQUENCE</scope>
    <source>
        <strain evidence="3">EF212</strain>
    </source>
</reference>
<evidence type="ECO:0000313" key="4">
    <source>
        <dbReference type="Proteomes" id="UP001163255"/>
    </source>
</evidence>
<accession>A0ABY6H1Y7</accession>
<feature type="compositionally biased region" description="Acidic residues" evidence="1">
    <location>
        <begin position="487"/>
        <end position="499"/>
    </location>
</feature>
<feature type="compositionally biased region" description="Basic and acidic residues" evidence="1">
    <location>
        <begin position="364"/>
        <end position="376"/>
    </location>
</feature>
<feature type="compositionally biased region" description="Basic residues" evidence="1">
    <location>
        <begin position="506"/>
        <end position="520"/>
    </location>
</feature>
<dbReference type="Proteomes" id="UP001163255">
    <property type="component" value="Chromosome"/>
</dbReference>
<feature type="compositionally biased region" description="Polar residues" evidence="1">
    <location>
        <begin position="377"/>
        <end position="388"/>
    </location>
</feature>
<name>A0ABY6H1Y7_9GAMM</name>
<evidence type="ECO:0000313" key="3">
    <source>
        <dbReference type="EMBL" id="UYM18286.1"/>
    </source>
</evidence>
<keyword evidence="4" id="KW-1185">Reference proteome</keyword>
<keyword evidence="2" id="KW-0732">Signal</keyword>
<evidence type="ECO:0000256" key="1">
    <source>
        <dbReference type="SAM" id="MobiDB-lite"/>
    </source>
</evidence>
<feature type="region of interest" description="Disordered" evidence="1">
    <location>
        <begin position="465"/>
        <end position="549"/>
    </location>
</feature>
<feature type="compositionally biased region" description="Low complexity" evidence="1">
    <location>
        <begin position="297"/>
        <end position="313"/>
    </location>
</feature>
<proteinExistence type="predicted"/>
<feature type="signal peptide" evidence="2">
    <location>
        <begin position="1"/>
        <end position="19"/>
    </location>
</feature>
<organism evidence="3 4">
    <name type="scientific">Endozoicomonas euniceicola</name>
    <dbReference type="NCBI Taxonomy" id="1234143"/>
    <lineage>
        <taxon>Bacteria</taxon>
        <taxon>Pseudomonadati</taxon>
        <taxon>Pseudomonadota</taxon>
        <taxon>Gammaproteobacteria</taxon>
        <taxon>Oceanospirillales</taxon>
        <taxon>Endozoicomonadaceae</taxon>
        <taxon>Endozoicomonas</taxon>
    </lineage>
</organism>
<sequence length="549" mass="60871">MKYRTFPMVSLFAAFPALAFDLGFSSKVSGSAGSFGLMMTSIRLEAPPLEAGFIRKDAILTGHIADITSTRIVSKPQQTQQVTLPFCDISAQVSRDTSGQQSLSFKLSEKSGKALLESSQQNAFGYQSLLLKIAEPVANNKLKILFDETSSSFVLSSTTHRIKVPSRVDREGYPERVLTGFSMLHHTSLEDMTRAWFCYGKNAGYFFHSTFHSTIACDDGSHLSWNKEENLYSYHAVAAAPSPTPPDFSFGLQQFGYDEGWPLSYEYLLLAFKGKPIRISAIGDVSSERKPDDGNASSRNEASGSGYSSSATSLNTARSSSLQTGRHKSYQSGSAGAGAGGNEPPRRPVKYEKKEPEDGVVSDKTSKERREKRTEDSGLTTFFPSNPNLKYPLPAGAVDKKQKQPVTRKQKLDVYYEMLNTHLNNAQESILASTRILTPSNSPLYDNLLAAYCLIKSATKKLFPNSQDSSEISLPDTATDYDYGDGGQEEDFVTTDEDTALISSKITKKQKRKRDKKPNKNPKNDRSNKSGKKHHRKNKDRIKPEEYWH</sequence>
<feature type="chain" id="PRO_5045740113" evidence="2">
    <location>
        <begin position="20"/>
        <end position="549"/>
    </location>
</feature>
<protein>
    <submittedName>
        <fullName evidence="3">Uncharacterized protein</fullName>
    </submittedName>
</protein>
<feature type="compositionally biased region" description="Basic and acidic residues" evidence="1">
    <location>
        <begin position="344"/>
        <end position="357"/>
    </location>
</feature>
<gene>
    <name evidence="3" type="ORF">NX720_10385</name>
</gene>
<dbReference type="EMBL" id="CP103300">
    <property type="protein sequence ID" value="UYM18286.1"/>
    <property type="molecule type" value="Genomic_DNA"/>
</dbReference>
<dbReference type="RefSeq" id="WP_262601039.1">
    <property type="nucleotide sequence ID" value="NZ_CP103300.1"/>
</dbReference>
<feature type="compositionally biased region" description="Polar residues" evidence="1">
    <location>
        <begin position="314"/>
        <end position="324"/>
    </location>
</feature>
<feature type="compositionally biased region" description="Basic residues" evidence="1">
    <location>
        <begin position="529"/>
        <end position="540"/>
    </location>
</feature>
<feature type="region of interest" description="Disordered" evidence="1">
    <location>
        <begin position="285"/>
        <end position="405"/>
    </location>
</feature>
<evidence type="ECO:0000256" key="2">
    <source>
        <dbReference type="SAM" id="SignalP"/>
    </source>
</evidence>